<comment type="caution">
    <text evidence="1">The sequence shown here is derived from an EMBL/GenBank/DDBJ whole genome shotgun (WGS) entry which is preliminary data.</text>
</comment>
<keyword evidence="2" id="KW-1185">Reference proteome</keyword>
<reference evidence="1 2" key="1">
    <citation type="submission" date="2017-07" db="EMBL/GenBank/DDBJ databases">
        <title>Leptospira spp. isolated from tropical soils.</title>
        <authorList>
            <person name="Thibeaux R."/>
            <person name="Iraola G."/>
            <person name="Ferres I."/>
            <person name="Bierque E."/>
            <person name="Girault D."/>
            <person name="Soupe-Gilbert M.-E."/>
            <person name="Picardeau M."/>
            <person name="Goarant C."/>
        </authorList>
    </citation>
    <scope>NUCLEOTIDE SEQUENCE [LARGE SCALE GENOMIC DNA]</scope>
    <source>
        <strain evidence="1 2">FH4-C-A2</strain>
    </source>
</reference>
<proteinExistence type="predicted"/>
<dbReference type="EMBL" id="NPDR01000014">
    <property type="protein sequence ID" value="PJZ47607.1"/>
    <property type="molecule type" value="Genomic_DNA"/>
</dbReference>
<evidence type="ECO:0000313" key="2">
    <source>
        <dbReference type="Proteomes" id="UP000231926"/>
    </source>
</evidence>
<gene>
    <name evidence="1" type="ORF">CH362_18405</name>
</gene>
<protein>
    <submittedName>
        <fullName evidence="1">Uncharacterized protein</fullName>
    </submittedName>
</protein>
<organism evidence="1 2">
    <name type="scientific">Leptospira saintgironsiae</name>
    <dbReference type="NCBI Taxonomy" id="2023183"/>
    <lineage>
        <taxon>Bacteria</taxon>
        <taxon>Pseudomonadati</taxon>
        <taxon>Spirochaetota</taxon>
        <taxon>Spirochaetia</taxon>
        <taxon>Leptospirales</taxon>
        <taxon>Leptospiraceae</taxon>
        <taxon>Leptospira</taxon>
    </lineage>
</organism>
<name>A0A2M9Y7T4_9LEPT</name>
<dbReference type="AlphaFoldDB" id="A0A2M9Y7T4"/>
<accession>A0A2M9Y7T4</accession>
<sequence>MYRILLVAMCLLIFLCKDKQSENEIKGKSSNENIQPRQFSIYGIPDNEFTNASLRDFVGSPRPNNRLEACLEISEENKLIRIIYSDFKSSESKNLSFNIVKESVYSVEYSGKTLYLRKYMQGSRSRLLLTFSHDNVDSEQSVQAALESEKAGISVTYGTELKGKNLDRCYLEMLQKVEFQKEQKTFGEEEAKRHREGK</sequence>
<dbReference type="RefSeq" id="WP_100711780.1">
    <property type="nucleotide sequence ID" value="NZ_NPDR01000014.1"/>
</dbReference>
<dbReference type="Proteomes" id="UP000231926">
    <property type="component" value="Unassembled WGS sequence"/>
</dbReference>
<evidence type="ECO:0000313" key="1">
    <source>
        <dbReference type="EMBL" id="PJZ47607.1"/>
    </source>
</evidence>